<dbReference type="PANTHER" id="PTHR35177">
    <property type="entry name" value="HYDROGENASE MATURATION FACTOR HYBG"/>
    <property type="match status" value="1"/>
</dbReference>
<evidence type="ECO:0000313" key="3">
    <source>
        <dbReference type="EMBL" id="HGU64913.1"/>
    </source>
</evidence>
<reference evidence="2" key="1">
    <citation type="journal article" date="2020" name="mSystems">
        <title>Genome- and Community-Level Interaction Insights into Carbon Utilization and Element Cycling Functions of Hydrothermarchaeota in Hydrothermal Sediment.</title>
        <authorList>
            <person name="Zhou Z."/>
            <person name="Liu Y."/>
            <person name="Xu W."/>
            <person name="Pan J."/>
            <person name="Luo Z.H."/>
            <person name="Li M."/>
        </authorList>
    </citation>
    <scope>NUCLEOTIDE SEQUENCE [LARGE SCALE GENOMIC DNA]</scope>
    <source>
        <strain evidence="3">SpSt-622</strain>
        <strain evidence="2">SpSt-642</strain>
    </source>
</reference>
<evidence type="ECO:0000313" key="2">
    <source>
        <dbReference type="EMBL" id="HGM58822.1"/>
    </source>
</evidence>
<dbReference type="EMBL" id="DTBJ01000033">
    <property type="protein sequence ID" value="HGM58822.1"/>
    <property type="molecule type" value="Genomic_DNA"/>
</dbReference>
<dbReference type="Gene3D" id="2.30.30.140">
    <property type="match status" value="1"/>
</dbReference>
<comment type="caution">
    <text evidence="2">The sequence shown here is derived from an EMBL/GenBank/DDBJ whole genome shotgun (WGS) entry which is preliminary data.</text>
</comment>
<sequence>MCLGIPGEVISIHDERGVKIGVVRIGGVLREVIIAVENVKPGDYVIVHAGVAIEKIDEKELKELTELLSEAGFI</sequence>
<dbReference type="NCBIfam" id="TIGR00074">
    <property type="entry name" value="hypC_hupF"/>
    <property type="match status" value="1"/>
</dbReference>
<dbReference type="GO" id="GO:0005506">
    <property type="term" value="F:iron ion binding"/>
    <property type="evidence" value="ECO:0007669"/>
    <property type="project" value="TreeGrafter"/>
</dbReference>
<proteinExistence type="inferred from homology"/>
<gene>
    <name evidence="3" type="ORF">ENT92_01675</name>
    <name evidence="2" type="ORF">ENU14_04480</name>
</gene>
<evidence type="ECO:0000256" key="1">
    <source>
        <dbReference type="ARBA" id="ARBA00006018"/>
    </source>
</evidence>
<name>A0A7C4D7W9_STAMA</name>
<dbReference type="GO" id="GO:1902670">
    <property type="term" value="F:carbon dioxide binding"/>
    <property type="evidence" value="ECO:0007669"/>
    <property type="project" value="TreeGrafter"/>
</dbReference>
<dbReference type="SUPFAM" id="SSF159127">
    <property type="entry name" value="HupF/HypC-like"/>
    <property type="match status" value="1"/>
</dbReference>
<dbReference type="GO" id="GO:0051604">
    <property type="term" value="P:protein maturation"/>
    <property type="evidence" value="ECO:0007669"/>
    <property type="project" value="TreeGrafter"/>
</dbReference>
<dbReference type="Pfam" id="PF01455">
    <property type="entry name" value="HupF_HypC"/>
    <property type="match status" value="1"/>
</dbReference>
<dbReference type="EMBL" id="DTAN01000067">
    <property type="protein sequence ID" value="HGU64913.1"/>
    <property type="molecule type" value="Genomic_DNA"/>
</dbReference>
<comment type="similarity">
    <text evidence="1">Belongs to the HupF/HypC family.</text>
</comment>
<organism evidence="2">
    <name type="scientific">Staphylothermus marinus</name>
    <dbReference type="NCBI Taxonomy" id="2280"/>
    <lineage>
        <taxon>Archaea</taxon>
        <taxon>Thermoproteota</taxon>
        <taxon>Thermoprotei</taxon>
        <taxon>Desulfurococcales</taxon>
        <taxon>Desulfurococcaceae</taxon>
        <taxon>Staphylothermus</taxon>
    </lineage>
</organism>
<dbReference type="AlphaFoldDB" id="A0A7C4D7W9"/>
<dbReference type="PRINTS" id="PR00445">
    <property type="entry name" value="HUPFHYPC"/>
</dbReference>
<protein>
    <submittedName>
        <fullName evidence="2">HypC/HybG/HupF family hydrogenase formation chaperone</fullName>
    </submittedName>
</protein>
<accession>A0A7C4D7W9</accession>
<dbReference type="InterPro" id="IPR001109">
    <property type="entry name" value="Hydrogenase_HupF/HypC"/>
</dbReference>
<dbReference type="PANTHER" id="PTHR35177:SF2">
    <property type="entry name" value="HYDROGENASE MATURATION FACTOR HYBG"/>
    <property type="match status" value="1"/>
</dbReference>